<dbReference type="InterPro" id="IPR008397">
    <property type="entry name" value="Alginate_lyase_dom"/>
</dbReference>
<dbReference type="GO" id="GO:0016829">
    <property type="term" value="F:lyase activity"/>
    <property type="evidence" value="ECO:0007669"/>
    <property type="project" value="UniProtKB-KW"/>
</dbReference>
<feature type="domain" description="Heparinase II/III-like C-terminal" evidence="6">
    <location>
        <begin position="374"/>
        <end position="619"/>
    </location>
</feature>
<organism evidence="7 8">
    <name type="scientific">Marinobacterium aestuarii</name>
    <dbReference type="NCBI Taxonomy" id="1821621"/>
    <lineage>
        <taxon>Bacteria</taxon>
        <taxon>Pseudomonadati</taxon>
        <taxon>Pseudomonadota</taxon>
        <taxon>Gammaproteobacteria</taxon>
        <taxon>Oceanospirillales</taxon>
        <taxon>Oceanospirillaceae</taxon>
        <taxon>Marinobacterium</taxon>
    </lineage>
</organism>
<dbReference type="InterPro" id="IPR012480">
    <property type="entry name" value="Hepar_II_III_C"/>
</dbReference>
<evidence type="ECO:0000259" key="6">
    <source>
        <dbReference type="Pfam" id="PF07940"/>
    </source>
</evidence>
<feature type="domain" description="Alginate lyase" evidence="5">
    <location>
        <begin position="70"/>
        <end position="278"/>
    </location>
</feature>
<reference evidence="7 8" key="2">
    <citation type="journal article" date="2018" name="Int. J. Syst. Evol. Microbiol.">
        <title>Marinobacterium aestuarii sp. nov., a benzene-degrading marine bacterium isolated from estuary sediment.</title>
        <authorList>
            <person name="Bae S.S."/>
            <person name="Jung J."/>
            <person name="Chung D."/>
            <person name="Baek K."/>
        </authorList>
    </citation>
    <scope>NUCLEOTIDE SEQUENCE [LARGE SCALE GENOMIC DNA]</scope>
    <source>
        <strain evidence="7 8">ST58-10</strain>
    </source>
</reference>
<dbReference type="EMBL" id="CP015839">
    <property type="protein sequence ID" value="ANG61399.1"/>
    <property type="molecule type" value="Genomic_DNA"/>
</dbReference>
<dbReference type="GO" id="GO:0042597">
    <property type="term" value="C:periplasmic space"/>
    <property type="evidence" value="ECO:0007669"/>
    <property type="project" value="UniProtKB-SubCell"/>
</dbReference>
<dbReference type="Pfam" id="PF07940">
    <property type="entry name" value="Hepar_II_III_C"/>
    <property type="match status" value="1"/>
</dbReference>
<gene>
    <name evidence="7" type="ORF">A8C75_02225</name>
</gene>
<protein>
    <submittedName>
        <fullName evidence="7">Chondroitin lyase</fullName>
    </submittedName>
</protein>
<dbReference type="Gene3D" id="1.50.10.100">
    <property type="entry name" value="Chondroitin AC/alginate lyase"/>
    <property type="match status" value="1"/>
</dbReference>
<name>A0A1A9EV12_9GAMM</name>
<dbReference type="InterPro" id="IPR008929">
    <property type="entry name" value="Chondroitin_lyas"/>
</dbReference>
<dbReference type="Proteomes" id="UP000078070">
    <property type="component" value="Chromosome"/>
</dbReference>
<evidence type="ECO:0000259" key="5">
    <source>
        <dbReference type="Pfam" id="PF05426"/>
    </source>
</evidence>
<dbReference type="Pfam" id="PF05426">
    <property type="entry name" value="Alginate_lyase"/>
    <property type="match status" value="1"/>
</dbReference>
<dbReference type="PANTHER" id="PTHR39210">
    <property type="entry name" value="HEPARIN-SULFATE LYASE"/>
    <property type="match status" value="1"/>
</dbReference>
<reference evidence="8" key="1">
    <citation type="submission" date="2016-05" db="EMBL/GenBank/DDBJ databases">
        <authorList>
            <person name="Baek K."/>
            <person name="Yang S.-J."/>
        </authorList>
    </citation>
    <scope>NUCLEOTIDE SEQUENCE [LARGE SCALE GENOMIC DNA]</scope>
    <source>
        <strain evidence="8">ST58-10</strain>
    </source>
</reference>
<dbReference type="SUPFAM" id="SSF48230">
    <property type="entry name" value="Chondroitin AC/alginate lyase"/>
    <property type="match status" value="1"/>
</dbReference>
<dbReference type="Gene3D" id="2.70.98.70">
    <property type="match status" value="1"/>
</dbReference>
<keyword evidence="3" id="KW-0574">Periplasm</keyword>
<dbReference type="PANTHER" id="PTHR39210:SF1">
    <property type="entry name" value="HEPARIN-SULFATE LYASE"/>
    <property type="match status" value="1"/>
</dbReference>
<dbReference type="AlphaFoldDB" id="A0A1A9EV12"/>
<accession>A0A1A9EV12</accession>
<sequence>MPEIDSYPLFSGTQIAPLRALITAGDLPADGFFATSLAQLQARVDPALKAKLDVPGHGEAGSYAHNRHRDNAHTIEAAGRLYQMTGNRDYARLATEILGLYAERYPAMPYQQQKNTNPPGRLFHQILNEHMWLLYAVLGYSHVRETLPETQRQAIENNIFHPMIEMFTVTYRHDFDRIHNHGLWAVAAVGICALVLGEDRVLDQAIFGLEGDSISGGYLAQIKRLFAPSGYYIEGPYYHRFAIRPLCLFAEALHLHRPELDIYGFHDQAIGKTIRALLMTSYPNGRFPALNDASLSMDIKDEGVVIAVAVHHARYGHCDALVGTARQQGQVWLYPCAFELAQAVDAAPSEQEQRPYWPSVELNEGMQGDRGAQGFLRQRQHGDITQAVMNYGQHGMGHGHFDTLGLTLFSRDQEVLREYGFGRWVNVETKFGGRYLDENKSWARQTVAHNTVVVDQGCQNAFDVALADSHHGERHFFSGTGPVQAMSAFANQHYAGVGMQRTVLLLELDALSSPLLIDLFRLSSEQTHQYDYPVHYQGQITHSNVDLQPTERRVLGTDNGYQHLFDLARGPTPQCLSLTWLQDNCFHTWLAAAEGAELILAQTGANDPSFNLRRQDCLLLRQHGRDHLFASLFETHGQFDEASEHCEGARGAMQHIDILGHNDQGSVVAIRGEAAGAPFLMTLMISNRADVCPTTEHRLFFNNTEYHWQGYFAVVTNKE</sequence>
<dbReference type="KEGG" id="mars:A8C75_02225"/>
<evidence type="ECO:0000313" key="7">
    <source>
        <dbReference type="EMBL" id="ANG61399.1"/>
    </source>
</evidence>
<keyword evidence="2" id="KW-0732">Signal</keyword>
<proteinExistence type="predicted"/>
<comment type="subcellular location">
    <subcellularLocation>
        <location evidence="1">Periplasm</location>
    </subcellularLocation>
</comment>
<evidence type="ECO:0000256" key="3">
    <source>
        <dbReference type="ARBA" id="ARBA00022764"/>
    </source>
</evidence>
<dbReference type="RefSeq" id="WP_067377498.1">
    <property type="nucleotide sequence ID" value="NZ_CP015839.1"/>
</dbReference>
<keyword evidence="4 7" id="KW-0456">Lyase</keyword>
<evidence type="ECO:0000256" key="4">
    <source>
        <dbReference type="ARBA" id="ARBA00023239"/>
    </source>
</evidence>
<dbReference type="OrthoDB" id="9772435at2"/>
<evidence type="ECO:0000256" key="2">
    <source>
        <dbReference type="ARBA" id="ARBA00022729"/>
    </source>
</evidence>
<evidence type="ECO:0000256" key="1">
    <source>
        <dbReference type="ARBA" id="ARBA00004418"/>
    </source>
</evidence>
<evidence type="ECO:0000313" key="8">
    <source>
        <dbReference type="Proteomes" id="UP000078070"/>
    </source>
</evidence>
<dbReference type="STRING" id="1821621.A8C75_02225"/>
<keyword evidence="8" id="KW-1185">Reference proteome</keyword>